<accession>A0ACB8D397</accession>
<name>A0ACB8D397_DERSI</name>
<dbReference type="EMBL" id="CM023472">
    <property type="protein sequence ID" value="KAH7958854.1"/>
    <property type="molecule type" value="Genomic_DNA"/>
</dbReference>
<keyword evidence="2" id="KW-1185">Reference proteome</keyword>
<reference evidence="1" key="1">
    <citation type="submission" date="2020-05" db="EMBL/GenBank/DDBJ databases">
        <title>Large-scale comparative analyses of tick genomes elucidate their genetic diversity and vector capacities.</title>
        <authorList>
            <person name="Jia N."/>
            <person name="Wang J."/>
            <person name="Shi W."/>
            <person name="Du L."/>
            <person name="Sun Y."/>
            <person name="Zhan W."/>
            <person name="Jiang J."/>
            <person name="Wang Q."/>
            <person name="Zhang B."/>
            <person name="Ji P."/>
            <person name="Sakyi L.B."/>
            <person name="Cui X."/>
            <person name="Yuan T."/>
            <person name="Jiang B."/>
            <person name="Yang W."/>
            <person name="Lam T.T.-Y."/>
            <person name="Chang Q."/>
            <person name="Ding S."/>
            <person name="Wang X."/>
            <person name="Zhu J."/>
            <person name="Ruan X."/>
            <person name="Zhao L."/>
            <person name="Wei J."/>
            <person name="Que T."/>
            <person name="Du C."/>
            <person name="Cheng J."/>
            <person name="Dai P."/>
            <person name="Han X."/>
            <person name="Huang E."/>
            <person name="Gao Y."/>
            <person name="Liu J."/>
            <person name="Shao H."/>
            <person name="Ye R."/>
            <person name="Li L."/>
            <person name="Wei W."/>
            <person name="Wang X."/>
            <person name="Wang C."/>
            <person name="Yang T."/>
            <person name="Huo Q."/>
            <person name="Li W."/>
            <person name="Guo W."/>
            <person name="Chen H."/>
            <person name="Zhou L."/>
            <person name="Ni X."/>
            <person name="Tian J."/>
            <person name="Zhou Y."/>
            <person name="Sheng Y."/>
            <person name="Liu T."/>
            <person name="Pan Y."/>
            <person name="Xia L."/>
            <person name="Li J."/>
            <person name="Zhao F."/>
            <person name="Cao W."/>
        </authorList>
    </citation>
    <scope>NUCLEOTIDE SEQUENCE</scope>
    <source>
        <strain evidence="1">Dsil-2018</strain>
    </source>
</reference>
<sequence length="134" mass="14804">MDHTRNATKLLVEHMTRGGFAFAFVSDPYTCADRIPNVPLSITIFLAPVRQRSDVALPHRPLNPILDELAQCFSRFPSRDFILAGDFNAKNPLWGPASSDVRGVQMVQFACANELHVLNSPDSSPVFDTPYASS</sequence>
<protein>
    <submittedName>
        <fullName evidence="1">Uncharacterized protein</fullName>
    </submittedName>
</protein>
<evidence type="ECO:0000313" key="1">
    <source>
        <dbReference type="EMBL" id="KAH7958854.1"/>
    </source>
</evidence>
<comment type="caution">
    <text evidence="1">The sequence shown here is derived from an EMBL/GenBank/DDBJ whole genome shotgun (WGS) entry which is preliminary data.</text>
</comment>
<dbReference type="Proteomes" id="UP000821865">
    <property type="component" value="Chromosome 3"/>
</dbReference>
<organism evidence="1 2">
    <name type="scientific">Dermacentor silvarum</name>
    <name type="common">Tick</name>
    <dbReference type="NCBI Taxonomy" id="543639"/>
    <lineage>
        <taxon>Eukaryota</taxon>
        <taxon>Metazoa</taxon>
        <taxon>Ecdysozoa</taxon>
        <taxon>Arthropoda</taxon>
        <taxon>Chelicerata</taxon>
        <taxon>Arachnida</taxon>
        <taxon>Acari</taxon>
        <taxon>Parasitiformes</taxon>
        <taxon>Ixodida</taxon>
        <taxon>Ixodoidea</taxon>
        <taxon>Ixodidae</taxon>
        <taxon>Rhipicephalinae</taxon>
        <taxon>Dermacentor</taxon>
    </lineage>
</organism>
<evidence type="ECO:0000313" key="2">
    <source>
        <dbReference type="Proteomes" id="UP000821865"/>
    </source>
</evidence>
<proteinExistence type="predicted"/>
<gene>
    <name evidence="1" type="ORF">HPB49_005993</name>
</gene>